<evidence type="ECO:0000313" key="2">
    <source>
        <dbReference type="EMBL" id="KAE9385743.1"/>
    </source>
</evidence>
<proteinExistence type="predicted"/>
<gene>
    <name evidence="2" type="ORF">BT96DRAFT_949620</name>
</gene>
<feature type="region of interest" description="Disordered" evidence="1">
    <location>
        <begin position="23"/>
        <end position="55"/>
    </location>
</feature>
<name>A0A6A4GK58_9AGAR</name>
<protein>
    <submittedName>
        <fullName evidence="2">Uncharacterized protein</fullName>
    </submittedName>
</protein>
<feature type="compositionally biased region" description="Basic and acidic residues" evidence="1">
    <location>
        <begin position="23"/>
        <end position="34"/>
    </location>
</feature>
<feature type="region of interest" description="Disordered" evidence="1">
    <location>
        <begin position="75"/>
        <end position="103"/>
    </location>
</feature>
<organism evidence="2 3">
    <name type="scientific">Gymnopus androsaceus JB14</name>
    <dbReference type="NCBI Taxonomy" id="1447944"/>
    <lineage>
        <taxon>Eukaryota</taxon>
        <taxon>Fungi</taxon>
        <taxon>Dikarya</taxon>
        <taxon>Basidiomycota</taxon>
        <taxon>Agaricomycotina</taxon>
        <taxon>Agaricomycetes</taxon>
        <taxon>Agaricomycetidae</taxon>
        <taxon>Agaricales</taxon>
        <taxon>Marasmiineae</taxon>
        <taxon>Omphalotaceae</taxon>
        <taxon>Gymnopus</taxon>
    </lineage>
</organism>
<dbReference type="Proteomes" id="UP000799118">
    <property type="component" value="Unassembled WGS sequence"/>
</dbReference>
<keyword evidence="3" id="KW-1185">Reference proteome</keyword>
<reference evidence="2" key="1">
    <citation type="journal article" date="2019" name="Environ. Microbiol.">
        <title>Fungal ecological strategies reflected in gene transcription - a case study of two litter decomposers.</title>
        <authorList>
            <person name="Barbi F."/>
            <person name="Kohler A."/>
            <person name="Barry K."/>
            <person name="Baskaran P."/>
            <person name="Daum C."/>
            <person name="Fauchery L."/>
            <person name="Ihrmark K."/>
            <person name="Kuo A."/>
            <person name="LaButti K."/>
            <person name="Lipzen A."/>
            <person name="Morin E."/>
            <person name="Grigoriev I.V."/>
            <person name="Henrissat B."/>
            <person name="Lindahl B."/>
            <person name="Martin F."/>
        </authorList>
    </citation>
    <scope>NUCLEOTIDE SEQUENCE</scope>
    <source>
        <strain evidence="2">JB14</strain>
    </source>
</reference>
<dbReference type="EMBL" id="ML769949">
    <property type="protein sequence ID" value="KAE9385743.1"/>
    <property type="molecule type" value="Genomic_DNA"/>
</dbReference>
<evidence type="ECO:0000256" key="1">
    <source>
        <dbReference type="SAM" id="MobiDB-lite"/>
    </source>
</evidence>
<sequence>MFKFPTNFENDTNQSIPLEEAAKATDTDQIHPEEPTGAVLNCDDAPQSVTGPDEDLEDCWIPEEQLCFHSGWFEEGEDPEEEQGSFYLTTPLLDNNPPYGQPS</sequence>
<accession>A0A6A4GK58</accession>
<evidence type="ECO:0000313" key="3">
    <source>
        <dbReference type="Proteomes" id="UP000799118"/>
    </source>
</evidence>
<dbReference type="AlphaFoldDB" id="A0A6A4GK58"/>